<name>V7B1I8_PHAVU</name>
<dbReference type="EMBL" id="CM002295">
    <property type="protein sequence ID" value="ESW11762.1"/>
    <property type="molecule type" value="Genomic_DNA"/>
</dbReference>
<evidence type="ECO:0000313" key="2">
    <source>
        <dbReference type="Proteomes" id="UP000000226"/>
    </source>
</evidence>
<evidence type="ECO:0000313" key="1">
    <source>
        <dbReference type="EMBL" id="ESW11762.1"/>
    </source>
</evidence>
<keyword evidence="2" id="KW-1185">Reference proteome</keyword>
<protein>
    <submittedName>
        <fullName evidence="1">Uncharacterized protein</fullName>
    </submittedName>
</protein>
<reference evidence="2" key="1">
    <citation type="journal article" date="2014" name="Nat. Genet.">
        <title>A reference genome for common bean and genome-wide analysis of dual domestications.</title>
        <authorList>
            <person name="Schmutz J."/>
            <person name="McClean P.E."/>
            <person name="Mamidi S."/>
            <person name="Wu G.A."/>
            <person name="Cannon S.B."/>
            <person name="Grimwood J."/>
            <person name="Jenkins J."/>
            <person name="Shu S."/>
            <person name="Song Q."/>
            <person name="Chavarro C."/>
            <person name="Torres-Torres M."/>
            <person name="Geffroy V."/>
            <person name="Moghaddam S.M."/>
            <person name="Gao D."/>
            <person name="Abernathy B."/>
            <person name="Barry K."/>
            <person name="Blair M."/>
            <person name="Brick M.A."/>
            <person name="Chovatia M."/>
            <person name="Gepts P."/>
            <person name="Goodstein D.M."/>
            <person name="Gonzales M."/>
            <person name="Hellsten U."/>
            <person name="Hyten D.L."/>
            <person name="Jia G."/>
            <person name="Kelly J.D."/>
            <person name="Kudrna D."/>
            <person name="Lee R."/>
            <person name="Richard M.M."/>
            <person name="Miklas P.N."/>
            <person name="Osorno J.M."/>
            <person name="Rodrigues J."/>
            <person name="Thareau V."/>
            <person name="Urrea C.A."/>
            <person name="Wang M."/>
            <person name="Yu Y."/>
            <person name="Zhang M."/>
            <person name="Wing R.A."/>
            <person name="Cregan P.B."/>
            <person name="Rokhsar D.S."/>
            <person name="Jackson S.A."/>
        </authorList>
    </citation>
    <scope>NUCLEOTIDE SEQUENCE [LARGE SCALE GENOMIC DNA]</scope>
    <source>
        <strain evidence="2">cv. G19833</strain>
    </source>
</reference>
<gene>
    <name evidence="1" type="ORF">PHAVU_008G057400g</name>
</gene>
<dbReference type="Proteomes" id="UP000000226">
    <property type="component" value="Chromosome 8"/>
</dbReference>
<dbReference type="AlphaFoldDB" id="V7B1I8"/>
<accession>V7B1I8</accession>
<proteinExistence type="predicted"/>
<organism evidence="1 2">
    <name type="scientific">Phaseolus vulgaris</name>
    <name type="common">Kidney bean</name>
    <name type="synonym">French bean</name>
    <dbReference type="NCBI Taxonomy" id="3885"/>
    <lineage>
        <taxon>Eukaryota</taxon>
        <taxon>Viridiplantae</taxon>
        <taxon>Streptophyta</taxon>
        <taxon>Embryophyta</taxon>
        <taxon>Tracheophyta</taxon>
        <taxon>Spermatophyta</taxon>
        <taxon>Magnoliopsida</taxon>
        <taxon>eudicotyledons</taxon>
        <taxon>Gunneridae</taxon>
        <taxon>Pentapetalae</taxon>
        <taxon>rosids</taxon>
        <taxon>fabids</taxon>
        <taxon>Fabales</taxon>
        <taxon>Fabaceae</taxon>
        <taxon>Papilionoideae</taxon>
        <taxon>50 kb inversion clade</taxon>
        <taxon>NPAAA clade</taxon>
        <taxon>indigoferoid/millettioid clade</taxon>
        <taxon>Phaseoleae</taxon>
        <taxon>Phaseolus</taxon>
    </lineage>
</organism>
<sequence>MREQITSPLQICGLIFFSRKQKKERRGSQQELQINPWMIHMIEVLIVILLHHIPIKGLALERYQLAHPLIKTSVLSLVDTFSIPINLVRSSQQFPSHHQIVQKSFPDTKYTFIL</sequence>
<dbReference type="Gramene" id="ESW11762">
    <property type="protein sequence ID" value="ESW11762"/>
    <property type="gene ID" value="PHAVU_008G057400g"/>
</dbReference>